<comment type="subcellular location">
    <subcellularLocation>
        <location evidence="2">Mitochondrion inner membrane</location>
        <topology evidence="2">Single-pass membrane protein</topology>
    </subcellularLocation>
</comment>
<evidence type="ECO:0000256" key="6">
    <source>
        <dbReference type="ARBA" id="ARBA00022692"/>
    </source>
</evidence>
<comment type="function">
    <text evidence="1">Required for the assembly of the mitochondrial respiratory chain complex IV (CIV), also known as cytochrome c oxidase. May participate in merging the COX1 and COX2 assembly lines.</text>
</comment>
<dbReference type="AlphaFoldDB" id="A0AAD6J648"/>
<evidence type="ECO:0000256" key="10">
    <source>
        <dbReference type="ARBA" id="ARBA00023136"/>
    </source>
</evidence>
<keyword evidence="9" id="KW-0496">Mitochondrion</keyword>
<comment type="caution">
    <text evidence="12">The sequence shown here is derived from an EMBL/GenBank/DDBJ whole genome shotgun (WGS) entry which is preliminary data.</text>
</comment>
<keyword evidence="8 11" id="KW-1133">Transmembrane helix</keyword>
<dbReference type="GO" id="GO:0005743">
    <property type="term" value="C:mitochondrial inner membrane"/>
    <property type="evidence" value="ECO:0007669"/>
    <property type="project" value="UniProtKB-SubCell"/>
</dbReference>
<evidence type="ECO:0000256" key="2">
    <source>
        <dbReference type="ARBA" id="ARBA00004434"/>
    </source>
</evidence>
<keyword evidence="10 11" id="KW-0472">Membrane</keyword>
<organism evidence="12 13">
    <name type="scientific">Drechslerella dactyloides</name>
    <name type="common">Nematode-trapping fungus</name>
    <name type="synonym">Arthrobotrys dactyloides</name>
    <dbReference type="NCBI Taxonomy" id="74499"/>
    <lineage>
        <taxon>Eukaryota</taxon>
        <taxon>Fungi</taxon>
        <taxon>Dikarya</taxon>
        <taxon>Ascomycota</taxon>
        <taxon>Pezizomycotina</taxon>
        <taxon>Orbiliomycetes</taxon>
        <taxon>Orbiliales</taxon>
        <taxon>Orbiliaceae</taxon>
        <taxon>Drechslerella</taxon>
    </lineage>
</organism>
<evidence type="ECO:0000256" key="7">
    <source>
        <dbReference type="ARBA" id="ARBA00022792"/>
    </source>
</evidence>
<keyword evidence="6 11" id="KW-0812">Transmembrane</keyword>
<evidence type="ECO:0000256" key="3">
    <source>
        <dbReference type="ARBA" id="ARBA00008370"/>
    </source>
</evidence>
<protein>
    <recommendedName>
        <fullName evidence="4">Cytochrome c oxidase assembly protein COX16, mitochondrial</fullName>
    </recommendedName>
    <alternativeName>
        <fullName evidence="5">Cytochrome c oxidase assembly protein cox16, mitochondrial</fullName>
    </alternativeName>
</protein>
<gene>
    <name evidence="12" type="ORF">Dda_1418</name>
</gene>
<evidence type="ECO:0000256" key="8">
    <source>
        <dbReference type="ARBA" id="ARBA00022989"/>
    </source>
</evidence>
<evidence type="ECO:0000313" key="13">
    <source>
        <dbReference type="Proteomes" id="UP001221413"/>
    </source>
</evidence>
<reference evidence="12" key="1">
    <citation type="submission" date="2023-01" db="EMBL/GenBank/DDBJ databases">
        <title>The chitinases involved in constricting ring structure development in the nematode-trapping fungus Drechslerella dactyloides.</title>
        <authorList>
            <person name="Wang R."/>
            <person name="Zhang L."/>
            <person name="Tang P."/>
            <person name="Li S."/>
            <person name="Liang L."/>
        </authorList>
    </citation>
    <scope>NUCLEOTIDE SEQUENCE</scope>
    <source>
        <strain evidence="12">YMF1.00031</strain>
    </source>
</reference>
<dbReference type="InterPro" id="IPR020164">
    <property type="entry name" value="Cyt_c_Oxase_assmbl_COX16"/>
</dbReference>
<dbReference type="GO" id="GO:0033617">
    <property type="term" value="P:mitochondrial respiratory chain complex IV assembly"/>
    <property type="evidence" value="ECO:0007669"/>
    <property type="project" value="TreeGrafter"/>
</dbReference>
<evidence type="ECO:0000256" key="1">
    <source>
        <dbReference type="ARBA" id="ARBA00002490"/>
    </source>
</evidence>
<keyword evidence="7" id="KW-0999">Mitochondrion inner membrane</keyword>
<dbReference type="Pfam" id="PF14138">
    <property type="entry name" value="COX16"/>
    <property type="match status" value="1"/>
</dbReference>
<dbReference type="PANTHER" id="PTHR17130:SF14">
    <property type="entry name" value="CYTOCHROME C OXIDASE ASSEMBLY PROTEIN COX16 HOMOLOG, MITOCHONDRIAL"/>
    <property type="match status" value="1"/>
</dbReference>
<name>A0AAD6J648_DREDA</name>
<dbReference type="PANTHER" id="PTHR17130">
    <property type="entry name" value="MITOCHONDRIAL OUTER MEMBRANE PROTEIN 25"/>
    <property type="match status" value="1"/>
</dbReference>
<evidence type="ECO:0000256" key="5">
    <source>
        <dbReference type="ARBA" id="ARBA00019222"/>
    </source>
</evidence>
<evidence type="ECO:0000256" key="11">
    <source>
        <dbReference type="SAM" id="Phobius"/>
    </source>
</evidence>
<feature type="transmembrane region" description="Helical" evidence="11">
    <location>
        <begin position="73"/>
        <end position="91"/>
    </location>
</feature>
<accession>A0AAD6J648</accession>
<dbReference type="Proteomes" id="UP001221413">
    <property type="component" value="Unassembled WGS sequence"/>
</dbReference>
<proteinExistence type="inferred from homology"/>
<keyword evidence="13" id="KW-1185">Reference proteome</keyword>
<evidence type="ECO:0000256" key="9">
    <source>
        <dbReference type="ARBA" id="ARBA00023128"/>
    </source>
</evidence>
<comment type="similarity">
    <text evidence="3">Belongs to the COX16 family.</text>
</comment>
<evidence type="ECO:0000313" key="12">
    <source>
        <dbReference type="EMBL" id="KAJ6262861.1"/>
    </source>
</evidence>
<sequence>MEGGSQKLRSNVTCCIFCVAQTSHSQRPPPHTRVPVYTTDTTMPAFGSKRFRSAAWENTIAARYRRHLKRHPFALFGLPFILTILAGAFFLTPAQALRYERHDRKVRKLSQEEAMGLQKDRRGVDMNEEYYRLMSKDLDNWEQKRVERLPGESENLWERSNGYRFVSSSSAASRSRLSHALPLMITAGFSTLSSITMSSSSSWASDIPAPLVSSADSSTATPCFLCRSIHIVDTVSMVLANCCRSPDASSRSRFTDASSPALIPRDSPDRRVFCTCTRRCIAGASESGRELDDAPDGAHGLTAASVAFLSTASAFLSTVNAALPPLGTSHSIRHVAVSGTTSRTWHLTAQNTIDVPRRYPKLRVVRTPAHEHAAAGEGQLGVMVDKVAFANLDLHDEMQTGLATYQCLLVAGEPERLLERRPAPADTPFLVRPLHRSRLPRQHRRPERQLHALQLGAHNRILFRLLRDPVRRTVAQPRQTINHAFRRRRLPPEDGHLLRRVARRVGGARGDDGPVRLELAIEPLGFLRWQGLALVQSDRAGGSAVAERWRRVEVLKAASGWLRRVAAAAAAGAGAGGIECGGDILESAVARCGAFAIAAGSRRAQRRECMRTRTSSGRG</sequence>
<evidence type="ECO:0000256" key="4">
    <source>
        <dbReference type="ARBA" id="ARBA00015368"/>
    </source>
</evidence>
<dbReference type="EMBL" id="JAQGDS010000002">
    <property type="protein sequence ID" value="KAJ6262861.1"/>
    <property type="molecule type" value="Genomic_DNA"/>
</dbReference>